<feature type="compositionally biased region" description="Basic and acidic residues" evidence="1">
    <location>
        <begin position="95"/>
        <end position="126"/>
    </location>
</feature>
<reference evidence="3 4" key="1">
    <citation type="submission" date="2018-10" db="EMBL/GenBank/DDBJ databases">
        <title>Draft genome sequence of Bacillus salarius IM0101, isolated from a hypersaline soil in Inner Mongolia, China.</title>
        <authorList>
            <person name="Yamprayoonswat W."/>
            <person name="Boonvisut S."/>
            <person name="Jumpathong W."/>
            <person name="Sittihan S."/>
            <person name="Ruangsuj P."/>
            <person name="Wanthongcharoen S."/>
            <person name="Thongpramul N."/>
            <person name="Pimmason S."/>
            <person name="Yu B."/>
            <person name="Yasawong M."/>
        </authorList>
    </citation>
    <scope>NUCLEOTIDE SEQUENCE [LARGE SCALE GENOMIC DNA]</scope>
    <source>
        <strain evidence="3 4">IM0101</strain>
    </source>
</reference>
<name>A0A3R9QP28_9BACI</name>
<evidence type="ECO:0000313" key="3">
    <source>
        <dbReference type="EMBL" id="RSL34478.1"/>
    </source>
</evidence>
<keyword evidence="2" id="KW-1133">Transmembrane helix</keyword>
<evidence type="ECO:0000256" key="2">
    <source>
        <dbReference type="SAM" id="Phobius"/>
    </source>
</evidence>
<accession>A0A3R9QP28</accession>
<comment type="caution">
    <text evidence="3">The sequence shown here is derived from an EMBL/GenBank/DDBJ whole genome shotgun (WGS) entry which is preliminary data.</text>
</comment>
<feature type="region of interest" description="Disordered" evidence="1">
    <location>
        <begin position="31"/>
        <end position="184"/>
    </location>
</feature>
<dbReference type="OrthoDB" id="2967741at2"/>
<sequence length="184" mass="20804">MQTIIELIFGNIFFVALIIGGIISLINRNRTSQEQSSGQGQQGKEEKKEIDWKSIFQQEDEEPSSPQRPTKPVPETEGELVKPDVENSGPAQHEQYSKQMEELRKKQEEARKKVEKVGRSPVHDNALDQAATGIDSRSRSRFAPTSRSDAIQGVVWSEILGEPKARRPYPNNGMKRYQKRTGSN</sequence>
<organism evidence="3 4">
    <name type="scientific">Salibacterium salarium</name>
    <dbReference type="NCBI Taxonomy" id="284579"/>
    <lineage>
        <taxon>Bacteria</taxon>
        <taxon>Bacillati</taxon>
        <taxon>Bacillota</taxon>
        <taxon>Bacilli</taxon>
        <taxon>Bacillales</taxon>
        <taxon>Bacillaceae</taxon>
    </lineage>
</organism>
<evidence type="ECO:0000313" key="4">
    <source>
        <dbReference type="Proteomes" id="UP000275076"/>
    </source>
</evidence>
<protein>
    <submittedName>
        <fullName evidence="3">Uncharacterized protein</fullName>
    </submittedName>
</protein>
<dbReference type="EMBL" id="RBVX01000003">
    <property type="protein sequence ID" value="RSL34478.1"/>
    <property type="molecule type" value="Genomic_DNA"/>
</dbReference>
<keyword evidence="2" id="KW-0812">Transmembrane</keyword>
<gene>
    <name evidence="3" type="ORF">D7Z54_04815</name>
</gene>
<keyword evidence="2" id="KW-0472">Membrane</keyword>
<keyword evidence="4" id="KW-1185">Reference proteome</keyword>
<feature type="transmembrane region" description="Helical" evidence="2">
    <location>
        <begin position="7"/>
        <end position="26"/>
    </location>
</feature>
<dbReference type="AlphaFoldDB" id="A0A3R9QP28"/>
<feature type="compositionally biased region" description="Basic and acidic residues" evidence="1">
    <location>
        <begin position="43"/>
        <end position="52"/>
    </location>
</feature>
<proteinExistence type="predicted"/>
<dbReference type="RefSeq" id="WP_125554710.1">
    <property type="nucleotide sequence ID" value="NZ_RBVX01000003.1"/>
</dbReference>
<dbReference type="Proteomes" id="UP000275076">
    <property type="component" value="Unassembled WGS sequence"/>
</dbReference>
<evidence type="ECO:0000256" key="1">
    <source>
        <dbReference type="SAM" id="MobiDB-lite"/>
    </source>
</evidence>